<gene>
    <name evidence="2" type="ORF">Lalb_Chr21g0314951</name>
</gene>
<name>A0A6A4NGT5_LUPAL</name>
<dbReference type="PANTHER" id="PTHR45621">
    <property type="entry name" value="OS01G0588500 PROTEIN-RELATED"/>
    <property type="match status" value="1"/>
</dbReference>
<keyword evidence="1" id="KW-0547">Nucleotide-binding</keyword>
<dbReference type="InterPro" id="IPR017441">
    <property type="entry name" value="Protein_kinase_ATP_BS"/>
</dbReference>
<keyword evidence="2" id="KW-0723">Serine/threonine-protein kinase</keyword>
<keyword evidence="2" id="KW-0808">Transferase</keyword>
<dbReference type="InterPro" id="IPR050823">
    <property type="entry name" value="Plant_Ser_Thr_Prot_Kinase"/>
</dbReference>
<protein>
    <submittedName>
        <fullName evidence="2">Putative non-specific serine/threonine protein kinase</fullName>
    </submittedName>
</protein>
<proteinExistence type="predicted"/>
<dbReference type="Proteomes" id="UP000447434">
    <property type="component" value="Chromosome 21"/>
</dbReference>
<evidence type="ECO:0000313" key="3">
    <source>
        <dbReference type="Proteomes" id="UP000447434"/>
    </source>
</evidence>
<organism evidence="2 3">
    <name type="scientific">Lupinus albus</name>
    <name type="common">White lupine</name>
    <name type="synonym">Lupinus termis</name>
    <dbReference type="NCBI Taxonomy" id="3870"/>
    <lineage>
        <taxon>Eukaryota</taxon>
        <taxon>Viridiplantae</taxon>
        <taxon>Streptophyta</taxon>
        <taxon>Embryophyta</taxon>
        <taxon>Tracheophyta</taxon>
        <taxon>Spermatophyta</taxon>
        <taxon>Magnoliopsida</taxon>
        <taxon>eudicotyledons</taxon>
        <taxon>Gunneridae</taxon>
        <taxon>Pentapetalae</taxon>
        <taxon>rosids</taxon>
        <taxon>fabids</taxon>
        <taxon>Fabales</taxon>
        <taxon>Fabaceae</taxon>
        <taxon>Papilionoideae</taxon>
        <taxon>50 kb inversion clade</taxon>
        <taxon>genistoids sensu lato</taxon>
        <taxon>core genistoids</taxon>
        <taxon>Genisteae</taxon>
        <taxon>Lupinus</taxon>
    </lineage>
</organism>
<dbReference type="AlphaFoldDB" id="A0A6A4NGT5"/>
<dbReference type="GO" id="GO:0004674">
    <property type="term" value="F:protein serine/threonine kinase activity"/>
    <property type="evidence" value="ECO:0007669"/>
    <property type="project" value="UniProtKB-KW"/>
</dbReference>
<reference evidence="3" key="1">
    <citation type="journal article" date="2020" name="Nat. Commun.">
        <title>Genome sequence of the cluster root forming white lupin.</title>
        <authorList>
            <person name="Hufnagel B."/>
            <person name="Marques A."/>
            <person name="Soriano A."/>
            <person name="Marques L."/>
            <person name="Divol F."/>
            <person name="Doumas P."/>
            <person name="Sallet E."/>
            <person name="Mancinotti D."/>
            <person name="Carrere S."/>
            <person name="Marande W."/>
            <person name="Arribat S."/>
            <person name="Keller J."/>
            <person name="Huneau C."/>
            <person name="Blein T."/>
            <person name="Aime D."/>
            <person name="Laguerre M."/>
            <person name="Taylor J."/>
            <person name="Schubert V."/>
            <person name="Nelson M."/>
            <person name="Geu-Flores F."/>
            <person name="Crespi M."/>
            <person name="Gallardo-Guerrero K."/>
            <person name="Delaux P.-M."/>
            <person name="Salse J."/>
            <person name="Berges H."/>
            <person name="Guyot R."/>
            <person name="Gouzy J."/>
            <person name="Peret B."/>
        </authorList>
    </citation>
    <scope>NUCLEOTIDE SEQUENCE [LARGE SCALE GENOMIC DNA]</scope>
    <source>
        <strain evidence="3">cv. Amiga</strain>
    </source>
</reference>
<evidence type="ECO:0000256" key="1">
    <source>
        <dbReference type="PROSITE-ProRule" id="PRU10141"/>
    </source>
</evidence>
<accession>A0A6A4NGT5</accession>
<keyword evidence="2" id="KW-0418">Kinase</keyword>
<feature type="binding site" evidence="1">
    <location>
        <position position="104"/>
    </location>
    <ligand>
        <name>ATP</name>
        <dbReference type="ChEBI" id="CHEBI:30616"/>
    </ligand>
</feature>
<keyword evidence="3" id="KW-1185">Reference proteome</keyword>
<dbReference type="SUPFAM" id="SSF56112">
    <property type="entry name" value="Protein kinase-like (PK-like)"/>
    <property type="match status" value="1"/>
</dbReference>
<dbReference type="GO" id="GO:0005524">
    <property type="term" value="F:ATP binding"/>
    <property type="evidence" value="ECO:0007669"/>
    <property type="project" value="UniProtKB-UniRule"/>
</dbReference>
<keyword evidence="1" id="KW-0067">ATP-binding</keyword>
<dbReference type="Gene3D" id="3.30.200.20">
    <property type="entry name" value="Phosphorylase Kinase, domain 1"/>
    <property type="match status" value="1"/>
</dbReference>
<dbReference type="PROSITE" id="PS00107">
    <property type="entry name" value="PROTEIN_KINASE_ATP"/>
    <property type="match status" value="1"/>
</dbReference>
<evidence type="ECO:0000313" key="2">
    <source>
        <dbReference type="EMBL" id="KAE9590005.1"/>
    </source>
</evidence>
<dbReference type="EMBL" id="WOCE01000021">
    <property type="protein sequence ID" value="KAE9590005.1"/>
    <property type="molecule type" value="Genomic_DNA"/>
</dbReference>
<comment type="caution">
    <text evidence="2">The sequence shown here is derived from an EMBL/GenBank/DDBJ whole genome shotgun (WGS) entry which is preliminary data.</text>
</comment>
<sequence>MKCFAFYYGRKKDDQKILQSMSGRSEMNSLCISDTSSDSLRRNAFPSFSQRPSNLKIFTVLELKSATKNFSRSLMLGEGGFGCVYKGLINSVDDPSRKIVVAVKQLGKSGTQARRVCLLFSLLKVMPI</sequence>
<dbReference type="OrthoDB" id="784912at2759"/>
<dbReference type="InterPro" id="IPR011009">
    <property type="entry name" value="Kinase-like_dom_sf"/>
</dbReference>